<dbReference type="Proteomes" id="UP001448207">
    <property type="component" value="Unassembled WGS sequence"/>
</dbReference>
<dbReference type="InterPro" id="IPR050987">
    <property type="entry name" value="AtrR-like"/>
</dbReference>
<feature type="domain" description="Xylanolytic transcriptional activator regulatory" evidence="5">
    <location>
        <begin position="7"/>
        <end position="139"/>
    </location>
</feature>
<evidence type="ECO:0000259" key="5">
    <source>
        <dbReference type="Pfam" id="PF04082"/>
    </source>
</evidence>
<evidence type="ECO:0000256" key="1">
    <source>
        <dbReference type="ARBA" id="ARBA00004123"/>
    </source>
</evidence>
<sequence length="139" mass="16322">STQWAQDYFSHFNLFFPILSRPHFMHQLTHSPHSLDPLLKKAVDVFGLYYAEPQNFQSSLDAFEECKLLLNVKRDSLSTIQGLLLMCWYAYLTGHHQTSTNLRRQLMSLVKELELYHDPDPCVGLLESEMLRRAFWVAF</sequence>
<keyword evidence="7" id="KW-1185">Reference proteome</keyword>
<evidence type="ECO:0000256" key="4">
    <source>
        <dbReference type="ARBA" id="ARBA00023242"/>
    </source>
</evidence>
<dbReference type="PANTHER" id="PTHR46910">
    <property type="entry name" value="TRANSCRIPTION FACTOR PDR1"/>
    <property type="match status" value="1"/>
</dbReference>
<evidence type="ECO:0000313" key="7">
    <source>
        <dbReference type="Proteomes" id="UP001448207"/>
    </source>
</evidence>
<organism evidence="6 7">
    <name type="scientific">Phycomyces blakesleeanus</name>
    <dbReference type="NCBI Taxonomy" id="4837"/>
    <lineage>
        <taxon>Eukaryota</taxon>
        <taxon>Fungi</taxon>
        <taxon>Fungi incertae sedis</taxon>
        <taxon>Mucoromycota</taxon>
        <taxon>Mucoromycotina</taxon>
        <taxon>Mucoromycetes</taxon>
        <taxon>Mucorales</taxon>
        <taxon>Phycomycetaceae</taxon>
        <taxon>Phycomyces</taxon>
    </lineage>
</organism>
<dbReference type="Pfam" id="PF04082">
    <property type="entry name" value="Fungal_trans"/>
    <property type="match status" value="1"/>
</dbReference>
<keyword evidence="4" id="KW-0539">Nucleus</keyword>
<evidence type="ECO:0000256" key="2">
    <source>
        <dbReference type="ARBA" id="ARBA00022723"/>
    </source>
</evidence>
<accession>A0ABR3B882</accession>
<dbReference type="PANTHER" id="PTHR46910:SF3">
    <property type="entry name" value="HALOTOLERANCE PROTEIN 9-RELATED"/>
    <property type="match status" value="1"/>
</dbReference>
<dbReference type="InterPro" id="IPR007219">
    <property type="entry name" value="XnlR_reg_dom"/>
</dbReference>
<feature type="non-terminal residue" evidence="6">
    <location>
        <position position="1"/>
    </location>
</feature>
<comment type="subcellular location">
    <subcellularLocation>
        <location evidence="1">Nucleus</location>
    </subcellularLocation>
</comment>
<reference evidence="6 7" key="1">
    <citation type="submission" date="2024-04" db="EMBL/GenBank/DDBJ databases">
        <title>Symmetric and asymmetric DNA N6-adenine methylation regulates different biological responses in Mucorales.</title>
        <authorList>
            <consortium name="Lawrence Berkeley National Laboratory"/>
            <person name="Lax C."/>
            <person name="Mondo S.J."/>
            <person name="Osorio-Concepcion M."/>
            <person name="Muszewska A."/>
            <person name="Corrochano-Luque M."/>
            <person name="Gutierrez G."/>
            <person name="Riley R."/>
            <person name="Lipzen A."/>
            <person name="Guo J."/>
            <person name="Hundley H."/>
            <person name="Amirebrahimi M."/>
            <person name="Ng V."/>
            <person name="Lorenzo-Gutierrez D."/>
            <person name="Binder U."/>
            <person name="Yang J."/>
            <person name="Song Y."/>
            <person name="Canovas D."/>
            <person name="Navarro E."/>
            <person name="Freitag M."/>
            <person name="Gabaldon T."/>
            <person name="Grigoriev I.V."/>
            <person name="Corrochano L.M."/>
            <person name="Nicolas F.E."/>
            <person name="Garre V."/>
        </authorList>
    </citation>
    <scope>NUCLEOTIDE SEQUENCE [LARGE SCALE GENOMIC DNA]</scope>
    <source>
        <strain evidence="6 7">L51</strain>
    </source>
</reference>
<keyword evidence="2" id="KW-0479">Metal-binding</keyword>
<name>A0ABR3B882_PHYBL</name>
<keyword evidence="3" id="KW-0238">DNA-binding</keyword>
<comment type="caution">
    <text evidence="6">The sequence shown here is derived from an EMBL/GenBank/DDBJ whole genome shotgun (WGS) entry which is preliminary data.</text>
</comment>
<evidence type="ECO:0000313" key="6">
    <source>
        <dbReference type="EMBL" id="KAL0092260.1"/>
    </source>
</evidence>
<protein>
    <recommendedName>
        <fullName evidence="5">Xylanolytic transcriptional activator regulatory domain-containing protein</fullName>
    </recommendedName>
</protein>
<proteinExistence type="predicted"/>
<evidence type="ECO:0000256" key="3">
    <source>
        <dbReference type="ARBA" id="ARBA00023125"/>
    </source>
</evidence>
<gene>
    <name evidence="6" type="ORF">J3Q64DRAFT_1609589</name>
</gene>
<dbReference type="CDD" id="cd12148">
    <property type="entry name" value="fungal_TF_MHR"/>
    <property type="match status" value="1"/>
</dbReference>
<feature type="non-terminal residue" evidence="6">
    <location>
        <position position="139"/>
    </location>
</feature>
<dbReference type="EMBL" id="JBCLYO010000002">
    <property type="protein sequence ID" value="KAL0092260.1"/>
    <property type="molecule type" value="Genomic_DNA"/>
</dbReference>